<comment type="caution">
    <text evidence="4">The sequence shown here is derived from an EMBL/GenBank/DDBJ whole genome shotgun (WGS) entry which is preliminary data.</text>
</comment>
<dbReference type="Proteomes" id="UP000179642">
    <property type="component" value="Unassembled WGS sequence"/>
</dbReference>
<reference evidence="4 5" key="1">
    <citation type="submission" date="2016-10" db="EMBL/GenBank/DDBJ databases">
        <title>Genome sequence of Streptomyces sp. MUSC 1.</title>
        <authorList>
            <person name="Lee L.-H."/>
            <person name="Ser H.-L."/>
            <person name="Law J.W.-F."/>
        </authorList>
    </citation>
    <scope>NUCLEOTIDE SEQUENCE [LARGE SCALE GENOMIC DNA]</scope>
    <source>
        <strain evidence="4 5">MUSC 1</strain>
    </source>
</reference>
<sequence length="261" mass="28855">MKVLWLIAHPEPRSLNGSLYRDGVQHLLDQGHEVRSSDLYAMKFDPIVRASDFSHPDGERLVVGSAAQQAFERGALSPDISAEHDKLSWADTLVVQFPLWWYGMPAILKGWFDRVFVGGFAFGVRDARGRQVRYGEGALAGKRALVVVSAGAREASLGPRGVNGELNDLLFPLQHGTLWYAGIEVLPPLLVHGADRLDEAAYAFHANVLRQRLEDLPHTGPLPFRHQNGGDYDEDLVLRPELTPHATGTAAHYHTESREGV</sequence>
<dbReference type="InterPro" id="IPR003680">
    <property type="entry name" value="Flavodoxin_fold"/>
</dbReference>
<proteinExistence type="inferred from homology"/>
<dbReference type="RefSeq" id="WP_071385853.1">
    <property type="nucleotide sequence ID" value="NZ_MLYO01000083.1"/>
</dbReference>
<dbReference type="InterPro" id="IPR029039">
    <property type="entry name" value="Flavoprotein-like_sf"/>
</dbReference>
<name>A0A1S2PF65_9ACTN</name>
<dbReference type="Gene3D" id="3.40.50.360">
    <property type="match status" value="1"/>
</dbReference>
<dbReference type="InterPro" id="IPR051545">
    <property type="entry name" value="NAD(P)H_dehydrogenase_qn"/>
</dbReference>
<dbReference type="PANTHER" id="PTHR10204:SF34">
    <property type="entry name" value="NAD(P)H DEHYDROGENASE [QUINONE] 1 ISOFORM 1"/>
    <property type="match status" value="1"/>
</dbReference>
<evidence type="ECO:0000259" key="3">
    <source>
        <dbReference type="Pfam" id="PF02525"/>
    </source>
</evidence>
<keyword evidence="5" id="KW-1185">Reference proteome</keyword>
<evidence type="ECO:0000256" key="2">
    <source>
        <dbReference type="ARBA" id="ARBA00023002"/>
    </source>
</evidence>
<dbReference type="PANTHER" id="PTHR10204">
    <property type="entry name" value="NAD P H OXIDOREDUCTASE-RELATED"/>
    <property type="match status" value="1"/>
</dbReference>
<evidence type="ECO:0000313" key="4">
    <source>
        <dbReference type="EMBL" id="OIJ91614.1"/>
    </source>
</evidence>
<comment type="similarity">
    <text evidence="1">Belongs to the NAD(P)H dehydrogenase (quinone) family.</text>
</comment>
<gene>
    <name evidence="4" type="ORF">BIV23_39670</name>
</gene>
<dbReference type="SUPFAM" id="SSF52218">
    <property type="entry name" value="Flavoproteins"/>
    <property type="match status" value="1"/>
</dbReference>
<organism evidence="4 5">
    <name type="scientific">Streptomyces monashensis</name>
    <dbReference type="NCBI Taxonomy" id="1678012"/>
    <lineage>
        <taxon>Bacteria</taxon>
        <taxon>Bacillati</taxon>
        <taxon>Actinomycetota</taxon>
        <taxon>Actinomycetes</taxon>
        <taxon>Kitasatosporales</taxon>
        <taxon>Streptomycetaceae</taxon>
        <taxon>Streptomyces</taxon>
    </lineage>
</organism>
<dbReference type="GO" id="GO:0003955">
    <property type="term" value="F:NAD(P)H dehydrogenase (quinone) activity"/>
    <property type="evidence" value="ECO:0007669"/>
    <property type="project" value="TreeGrafter"/>
</dbReference>
<dbReference type="GO" id="GO:0005829">
    <property type="term" value="C:cytosol"/>
    <property type="evidence" value="ECO:0007669"/>
    <property type="project" value="TreeGrafter"/>
</dbReference>
<feature type="domain" description="Flavodoxin-like fold" evidence="3">
    <location>
        <begin position="1"/>
        <end position="209"/>
    </location>
</feature>
<protein>
    <submittedName>
        <fullName evidence="4">NADPH:quinone reductase</fullName>
    </submittedName>
</protein>
<dbReference type="OrthoDB" id="9798454at2"/>
<dbReference type="Pfam" id="PF02525">
    <property type="entry name" value="Flavodoxin_2"/>
    <property type="match status" value="1"/>
</dbReference>
<keyword evidence="2" id="KW-0560">Oxidoreductase</keyword>
<evidence type="ECO:0000256" key="1">
    <source>
        <dbReference type="ARBA" id="ARBA00006252"/>
    </source>
</evidence>
<dbReference type="EMBL" id="MLYO01000083">
    <property type="protein sequence ID" value="OIJ91614.1"/>
    <property type="molecule type" value="Genomic_DNA"/>
</dbReference>
<accession>A0A1S2PF65</accession>
<dbReference type="AlphaFoldDB" id="A0A1S2PF65"/>
<evidence type="ECO:0000313" key="5">
    <source>
        <dbReference type="Proteomes" id="UP000179642"/>
    </source>
</evidence>